<dbReference type="InterPro" id="IPR050317">
    <property type="entry name" value="Plant_Fungal_Acyltransferase"/>
</dbReference>
<reference evidence="2" key="1">
    <citation type="journal article" date="2020" name="Stud. Mycol.">
        <title>101 Dothideomycetes genomes: a test case for predicting lifestyles and emergence of pathogens.</title>
        <authorList>
            <person name="Haridas S."/>
            <person name="Albert R."/>
            <person name="Binder M."/>
            <person name="Bloem J."/>
            <person name="Labutti K."/>
            <person name="Salamov A."/>
            <person name="Andreopoulos B."/>
            <person name="Baker S."/>
            <person name="Barry K."/>
            <person name="Bills G."/>
            <person name="Bluhm B."/>
            <person name="Cannon C."/>
            <person name="Castanera R."/>
            <person name="Culley D."/>
            <person name="Daum C."/>
            <person name="Ezra D."/>
            <person name="Gonzalez J."/>
            <person name="Henrissat B."/>
            <person name="Kuo A."/>
            <person name="Liang C."/>
            <person name="Lipzen A."/>
            <person name="Lutzoni F."/>
            <person name="Magnuson J."/>
            <person name="Mondo S."/>
            <person name="Nolan M."/>
            <person name="Ohm R."/>
            <person name="Pangilinan J."/>
            <person name="Park H.-J."/>
            <person name="Ramirez L."/>
            <person name="Alfaro M."/>
            <person name="Sun H."/>
            <person name="Tritt A."/>
            <person name="Yoshinaga Y."/>
            <person name="Zwiers L.-H."/>
            <person name="Turgeon B."/>
            <person name="Goodwin S."/>
            <person name="Spatafora J."/>
            <person name="Crous P."/>
            <person name="Grigoriev I."/>
        </authorList>
    </citation>
    <scope>NUCLEOTIDE SEQUENCE</scope>
    <source>
        <strain evidence="2">CBS 109.77</strain>
    </source>
</reference>
<dbReference type="AlphaFoldDB" id="A0A6A6X2V5"/>
<keyword evidence="3" id="KW-1185">Reference proteome</keyword>
<proteinExistence type="predicted"/>
<name>A0A6A6X2V5_9PLEO</name>
<sequence>MSAKELHLSVVDQNTVRVYTQLFLIFGFPDGNQAESAIKALAKGLQVTLTVLPFLAGTLRLVDSKSGKLSLTYPSKAPDVQSSRLLTSKHLPDFPHTYKQLKSKGMPPSAITSKTFCPEDLRRFRGVPEDGEGIVDFTKSEAPVMRIQAFFVPGGLILGIYTHHAVLDFSGMNKFWENFAQSVFGQNDKSFPCELDLPDQSKLRSQLDARIPMHAKGLDKIESYVNGKFEYQKTLPPGPETPRSQKLFVISAKRIRSFRSELQDQSGLQISICNVITALLWIHVTRARAPRLQLPEFNYEDSSIGISVNTRKRMTPQISDEYTGNMALFAKATRPIAKLIAEERVTSTTILATIKHIKAAIDQVDNDWVYQHLSFFKSVNPITDTECALRFGLGPDLYITSWMNFPALETKWNIPGTSSAQPEFIRRAYNPSDGGMNIMPRIRTPVDGVDAPYEVVVRLATEDMNKVLAEEGGLASWAERVID</sequence>
<dbReference type="PANTHER" id="PTHR31642">
    <property type="entry name" value="TRICHOTHECENE 3-O-ACETYLTRANSFERASE"/>
    <property type="match status" value="1"/>
</dbReference>
<accession>A0A6A6X2V5</accession>
<dbReference type="InterPro" id="IPR023213">
    <property type="entry name" value="CAT-like_dom_sf"/>
</dbReference>
<dbReference type="OrthoDB" id="1862401at2759"/>
<gene>
    <name evidence="2" type="ORF">K505DRAFT_251604</name>
</gene>
<evidence type="ECO:0000313" key="3">
    <source>
        <dbReference type="Proteomes" id="UP000799757"/>
    </source>
</evidence>
<dbReference type="Pfam" id="PF02458">
    <property type="entry name" value="Transferase"/>
    <property type="match status" value="1"/>
</dbReference>
<evidence type="ECO:0000313" key="2">
    <source>
        <dbReference type="EMBL" id="KAF2790257.1"/>
    </source>
</evidence>
<dbReference type="Proteomes" id="UP000799757">
    <property type="component" value="Unassembled WGS sequence"/>
</dbReference>
<dbReference type="Gene3D" id="3.30.559.10">
    <property type="entry name" value="Chloramphenicol acetyltransferase-like domain"/>
    <property type="match status" value="2"/>
</dbReference>
<organism evidence="2 3">
    <name type="scientific">Melanomma pulvis-pyrius CBS 109.77</name>
    <dbReference type="NCBI Taxonomy" id="1314802"/>
    <lineage>
        <taxon>Eukaryota</taxon>
        <taxon>Fungi</taxon>
        <taxon>Dikarya</taxon>
        <taxon>Ascomycota</taxon>
        <taxon>Pezizomycotina</taxon>
        <taxon>Dothideomycetes</taxon>
        <taxon>Pleosporomycetidae</taxon>
        <taxon>Pleosporales</taxon>
        <taxon>Melanommataceae</taxon>
        <taxon>Melanomma</taxon>
    </lineage>
</organism>
<evidence type="ECO:0000256" key="1">
    <source>
        <dbReference type="ARBA" id="ARBA00022679"/>
    </source>
</evidence>
<keyword evidence="1" id="KW-0808">Transferase</keyword>
<dbReference type="PANTHER" id="PTHR31642:SF310">
    <property type="entry name" value="FATTY ALCOHOL:CAFFEOYL-COA ACYLTRANSFERASE"/>
    <property type="match status" value="1"/>
</dbReference>
<dbReference type="GO" id="GO:0016747">
    <property type="term" value="F:acyltransferase activity, transferring groups other than amino-acyl groups"/>
    <property type="evidence" value="ECO:0007669"/>
    <property type="project" value="TreeGrafter"/>
</dbReference>
<dbReference type="EMBL" id="MU002084">
    <property type="protein sequence ID" value="KAF2790257.1"/>
    <property type="molecule type" value="Genomic_DNA"/>
</dbReference>
<protein>
    <submittedName>
        <fullName evidence="2">Trichothecene 3-O-acetyltransferas-like protein</fullName>
    </submittedName>
</protein>
<dbReference type="GO" id="GO:0044550">
    <property type="term" value="P:secondary metabolite biosynthetic process"/>
    <property type="evidence" value="ECO:0007669"/>
    <property type="project" value="TreeGrafter"/>
</dbReference>